<keyword evidence="3" id="KW-1185">Reference proteome</keyword>
<dbReference type="PANTHER" id="PTHR22963:SF39">
    <property type="entry name" value="DUMPY"/>
    <property type="match status" value="1"/>
</dbReference>
<organism evidence="2 3">
    <name type="scientific">Meganyctiphanes norvegica</name>
    <name type="common">Northern krill</name>
    <name type="synonym">Thysanopoda norvegica</name>
    <dbReference type="NCBI Taxonomy" id="48144"/>
    <lineage>
        <taxon>Eukaryota</taxon>
        <taxon>Metazoa</taxon>
        <taxon>Ecdysozoa</taxon>
        <taxon>Arthropoda</taxon>
        <taxon>Crustacea</taxon>
        <taxon>Multicrustacea</taxon>
        <taxon>Malacostraca</taxon>
        <taxon>Eumalacostraca</taxon>
        <taxon>Eucarida</taxon>
        <taxon>Euphausiacea</taxon>
        <taxon>Euphausiidae</taxon>
        <taxon>Meganyctiphanes</taxon>
    </lineage>
</organism>
<feature type="non-terminal residue" evidence="2">
    <location>
        <position position="1"/>
    </location>
</feature>
<evidence type="ECO:0008006" key="4">
    <source>
        <dbReference type="Google" id="ProtNLM"/>
    </source>
</evidence>
<keyword evidence="1" id="KW-0472">Membrane</keyword>
<dbReference type="EMBL" id="CAXKWB010037871">
    <property type="protein sequence ID" value="CAL4150780.1"/>
    <property type="molecule type" value="Genomic_DNA"/>
</dbReference>
<dbReference type="Proteomes" id="UP001497623">
    <property type="component" value="Unassembled WGS sequence"/>
</dbReference>
<evidence type="ECO:0000256" key="1">
    <source>
        <dbReference type="SAM" id="Phobius"/>
    </source>
</evidence>
<protein>
    <recommendedName>
        <fullName evidence="4">EGF-like domain-containing protein</fullName>
    </recommendedName>
</protein>
<dbReference type="PANTHER" id="PTHR22963">
    <property type="entry name" value="ENDOGLIN-RELATED"/>
    <property type="match status" value="1"/>
</dbReference>
<accession>A0AAV2RZY6</accession>
<keyword evidence="1" id="KW-1133">Transmembrane helix</keyword>
<comment type="caution">
    <text evidence="2">The sequence shown here is derived from an EMBL/GenBank/DDBJ whole genome shotgun (WGS) entry which is preliminary data.</text>
</comment>
<sequence length="283" mass="31508">EACRSHNCGINGECYWDDTRKKVSCMCKASYYKDASSKQCYKCLDDEHCSDGEACRSHACQNVCDSGCAQDASCTAQNHKKTCTCRSSLVGNPYPNRSNSGCYDCVVDDDCSIDKYCSNNHCNSIEPTCKVTKQQLLCTCPEGYQITEQTICEHLITTSSIQPVTTSSIQPLTIGMITGFCFIILANILCVCLYFRKKICTGNNLQREGGQPIEIQENQTRPTQDHHYEDPEALGTVQENLHRPTYDHVYEDPEALGPVQGGIPEFYEGENNYLYPIEGTNAS</sequence>
<proteinExistence type="predicted"/>
<feature type="transmembrane region" description="Helical" evidence="1">
    <location>
        <begin position="172"/>
        <end position="195"/>
    </location>
</feature>
<dbReference type="AlphaFoldDB" id="A0AAV2RZY6"/>
<evidence type="ECO:0000313" key="2">
    <source>
        <dbReference type="EMBL" id="CAL4150780.1"/>
    </source>
</evidence>
<evidence type="ECO:0000313" key="3">
    <source>
        <dbReference type="Proteomes" id="UP001497623"/>
    </source>
</evidence>
<gene>
    <name evidence="2" type="ORF">MNOR_LOCUS30616</name>
</gene>
<reference evidence="2 3" key="1">
    <citation type="submission" date="2024-05" db="EMBL/GenBank/DDBJ databases">
        <authorList>
            <person name="Wallberg A."/>
        </authorList>
    </citation>
    <scope>NUCLEOTIDE SEQUENCE [LARGE SCALE GENOMIC DNA]</scope>
</reference>
<keyword evidence="1" id="KW-0812">Transmembrane</keyword>
<name>A0AAV2RZY6_MEGNR</name>